<dbReference type="InterPro" id="IPR042099">
    <property type="entry name" value="ANL_N_sf"/>
</dbReference>
<dbReference type="FunFam" id="3.30.300.30:FF:000008">
    <property type="entry name" value="2,3-dihydroxybenzoate-AMP ligase"/>
    <property type="match status" value="1"/>
</dbReference>
<dbReference type="Proteomes" id="UP000625210">
    <property type="component" value="Unassembled WGS sequence"/>
</dbReference>
<reference evidence="6" key="2">
    <citation type="submission" date="2020-09" db="EMBL/GenBank/DDBJ databases">
        <authorList>
            <person name="Sun Q."/>
            <person name="Zhou Y."/>
        </authorList>
    </citation>
    <scope>NUCLEOTIDE SEQUENCE</scope>
    <source>
        <strain evidence="6">CGMCC 1.15179</strain>
    </source>
</reference>
<dbReference type="PANTHER" id="PTHR43859:SF4">
    <property type="entry name" value="BUTANOATE--COA LIGASE AAE1-RELATED"/>
    <property type="match status" value="1"/>
</dbReference>
<dbReference type="GO" id="GO:0016874">
    <property type="term" value="F:ligase activity"/>
    <property type="evidence" value="ECO:0007669"/>
    <property type="project" value="UniProtKB-KW"/>
</dbReference>
<keyword evidence="3" id="KW-0276">Fatty acid metabolism</keyword>
<evidence type="ECO:0000256" key="4">
    <source>
        <dbReference type="ARBA" id="ARBA00023098"/>
    </source>
</evidence>
<keyword evidence="7" id="KW-1185">Reference proteome</keyword>
<proteinExistence type="inferred from homology"/>
<dbReference type="Gene3D" id="3.30.300.30">
    <property type="match status" value="1"/>
</dbReference>
<evidence type="ECO:0000259" key="5">
    <source>
        <dbReference type="Pfam" id="PF13193"/>
    </source>
</evidence>
<feature type="domain" description="AMP-binding enzyme C-terminal" evidence="5">
    <location>
        <begin position="142"/>
        <end position="217"/>
    </location>
</feature>
<dbReference type="InterPro" id="IPR025110">
    <property type="entry name" value="AMP-bd_C"/>
</dbReference>
<evidence type="ECO:0000313" key="6">
    <source>
        <dbReference type="EMBL" id="GGE27558.1"/>
    </source>
</evidence>
<evidence type="ECO:0000313" key="7">
    <source>
        <dbReference type="Proteomes" id="UP000625210"/>
    </source>
</evidence>
<accession>A0A8J2VJP2</accession>
<dbReference type="SUPFAM" id="SSF56801">
    <property type="entry name" value="Acetyl-CoA synthetase-like"/>
    <property type="match status" value="1"/>
</dbReference>
<sequence>MIQKAQDLLGLEMIHVYGATEVSPFILYCEWKKEFESLSTERQALIKSRQGVEMAFNGETKVVRQDNDTQEVEWNGREIGEIVARGVMDGYYKQPGETQKAIRNGWYHTGDLAVVHPGGYIEILDRLKDIIISGGENISSTEVEGVLYKHPGVMEVAVIAVPHEKWGETPKALVVRKEGADVTEADLIDFCREQMAHFKVPRSVEFVKSLPKTATGKLQKFKLREQYWTGREKVN</sequence>
<comment type="caution">
    <text evidence="6">The sequence shown here is derived from an EMBL/GenBank/DDBJ whole genome shotgun (WGS) entry which is preliminary data.</text>
</comment>
<dbReference type="InterPro" id="IPR045851">
    <property type="entry name" value="AMP-bd_C_sf"/>
</dbReference>
<dbReference type="GO" id="GO:0006631">
    <property type="term" value="P:fatty acid metabolic process"/>
    <property type="evidence" value="ECO:0007669"/>
    <property type="project" value="UniProtKB-KW"/>
</dbReference>
<name>A0A8J2VJP2_9BACL</name>
<dbReference type="Pfam" id="PF13193">
    <property type="entry name" value="AMP-binding_C"/>
    <property type="match status" value="1"/>
</dbReference>
<evidence type="ECO:0000256" key="2">
    <source>
        <dbReference type="ARBA" id="ARBA00022598"/>
    </source>
</evidence>
<dbReference type="AlphaFoldDB" id="A0A8J2VJP2"/>
<dbReference type="EMBL" id="BMHQ01000014">
    <property type="protein sequence ID" value="GGE27558.1"/>
    <property type="molecule type" value="Genomic_DNA"/>
</dbReference>
<protein>
    <recommendedName>
        <fullName evidence="5">AMP-binding enzyme C-terminal domain-containing protein</fullName>
    </recommendedName>
</protein>
<evidence type="ECO:0000256" key="1">
    <source>
        <dbReference type="ARBA" id="ARBA00006432"/>
    </source>
</evidence>
<keyword evidence="2" id="KW-0436">Ligase</keyword>
<gene>
    <name evidence="6" type="ORF">GCM10011571_32240</name>
</gene>
<organism evidence="6 7">
    <name type="scientific">Marinithermofilum abyssi</name>
    <dbReference type="NCBI Taxonomy" id="1571185"/>
    <lineage>
        <taxon>Bacteria</taxon>
        <taxon>Bacillati</taxon>
        <taxon>Bacillota</taxon>
        <taxon>Bacilli</taxon>
        <taxon>Bacillales</taxon>
        <taxon>Thermoactinomycetaceae</taxon>
        <taxon>Marinithermofilum</taxon>
    </lineage>
</organism>
<evidence type="ECO:0000256" key="3">
    <source>
        <dbReference type="ARBA" id="ARBA00022832"/>
    </source>
</evidence>
<keyword evidence="4" id="KW-0443">Lipid metabolism</keyword>
<dbReference type="PANTHER" id="PTHR43859">
    <property type="entry name" value="ACYL-ACTIVATING ENZYME"/>
    <property type="match status" value="1"/>
</dbReference>
<comment type="similarity">
    <text evidence="1">Belongs to the ATP-dependent AMP-binding enzyme family.</text>
</comment>
<reference evidence="6" key="1">
    <citation type="journal article" date="2014" name="Int. J. Syst. Evol. Microbiol.">
        <title>Complete genome sequence of Corynebacterium casei LMG S-19264T (=DSM 44701T), isolated from a smear-ripened cheese.</title>
        <authorList>
            <consortium name="US DOE Joint Genome Institute (JGI-PGF)"/>
            <person name="Walter F."/>
            <person name="Albersmeier A."/>
            <person name="Kalinowski J."/>
            <person name="Ruckert C."/>
        </authorList>
    </citation>
    <scope>NUCLEOTIDE SEQUENCE</scope>
    <source>
        <strain evidence="6">CGMCC 1.15179</strain>
    </source>
</reference>
<dbReference type="Gene3D" id="3.40.50.12780">
    <property type="entry name" value="N-terminal domain of ligase-like"/>
    <property type="match status" value="1"/>
</dbReference>